<accession>A0A2K3K7D1</accession>
<feature type="compositionally biased region" description="Basic and acidic residues" evidence="1">
    <location>
        <begin position="1"/>
        <end position="11"/>
    </location>
</feature>
<reference evidence="2 3" key="2">
    <citation type="journal article" date="2017" name="Front. Plant Sci.">
        <title>Gene Classification and Mining of Molecular Markers Useful in Red Clover (Trifolium pratense) Breeding.</title>
        <authorList>
            <person name="Istvanek J."/>
            <person name="Dluhosova J."/>
            <person name="Dluhos P."/>
            <person name="Patkova L."/>
            <person name="Nedelnik J."/>
            <person name="Repkova J."/>
        </authorList>
    </citation>
    <scope>NUCLEOTIDE SEQUENCE [LARGE SCALE GENOMIC DNA]</scope>
    <source>
        <strain evidence="3">cv. Tatra</strain>
        <tissue evidence="2">Young leaves</tissue>
    </source>
</reference>
<dbReference type="AlphaFoldDB" id="A0A2K3K7D1"/>
<sequence>MGHICEKDPPKKLNKQWMPKPPATQSAKPPVTNEHHEAGGGDVWTTVHCSGKVKGKGIQGSSAPTIVTCNNGFEPLGILNGPLMIHDTGQ</sequence>
<organism evidence="2 3">
    <name type="scientific">Trifolium pratense</name>
    <name type="common">Red clover</name>
    <dbReference type="NCBI Taxonomy" id="57577"/>
    <lineage>
        <taxon>Eukaryota</taxon>
        <taxon>Viridiplantae</taxon>
        <taxon>Streptophyta</taxon>
        <taxon>Embryophyta</taxon>
        <taxon>Tracheophyta</taxon>
        <taxon>Spermatophyta</taxon>
        <taxon>Magnoliopsida</taxon>
        <taxon>eudicotyledons</taxon>
        <taxon>Gunneridae</taxon>
        <taxon>Pentapetalae</taxon>
        <taxon>rosids</taxon>
        <taxon>fabids</taxon>
        <taxon>Fabales</taxon>
        <taxon>Fabaceae</taxon>
        <taxon>Papilionoideae</taxon>
        <taxon>50 kb inversion clade</taxon>
        <taxon>NPAAA clade</taxon>
        <taxon>Hologalegina</taxon>
        <taxon>IRL clade</taxon>
        <taxon>Trifolieae</taxon>
        <taxon>Trifolium</taxon>
    </lineage>
</organism>
<comment type="caution">
    <text evidence="2">The sequence shown here is derived from an EMBL/GenBank/DDBJ whole genome shotgun (WGS) entry which is preliminary data.</text>
</comment>
<evidence type="ECO:0000313" key="2">
    <source>
        <dbReference type="EMBL" id="PNX62197.1"/>
    </source>
</evidence>
<protein>
    <submittedName>
        <fullName evidence="2">Uncharacterized protein</fullName>
    </submittedName>
</protein>
<dbReference type="Proteomes" id="UP000236291">
    <property type="component" value="Unassembled WGS sequence"/>
</dbReference>
<feature type="region of interest" description="Disordered" evidence="1">
    <location>
        <begin position="1"/>
        <end position="42"/>
    </location>
</feature>
<gene>
    <name evidence="2" type="ORF">L195_g052848</name>
</gene>
<proteinExistence type="predicted"/>
<evidence type="ECO:0000313" key="3">
    <source>
        <dbReference type="Proteomes" id="UP000236291"/>
    </source>
</evidence>
<name>A0A2K3K7D1_TRIPR</name>
<evidence type="ECO:0000256" key="1">
    <source>
        <dbReference type="SAM" id="MobiDB-lite"/>
    </source>
</evidence>
<dbReference type="EMBL" id="ASHM01087060">
    <property type="protein sequence ID" value="PNX62197.1"/>
    <property type="molecule type" value="Genomic_DNA"/>
</dbReference>
<reference evidence="2 3" key="1">
    <citation type="journal article" date="2014" name="Am. J. Bot.">
        <title>Genome assembly and annotation for red clover (Trifolium pratense; Fabaceae).</title>
        <authorList>
            <person name="Istvanek J."/>
            <person name="Jaros M."/>
            <person name="Krenek A."/>
            <person name="Repkova J."/>
        </authorList>
    </citation>
    <scope>NUCLEOTIDE SEQUENCE [LARGE SCALE GENOMIC DNA]</scope>
    <source>
        <strain evidence="3">cv. Tatra</strain>
        <tissue evidence="2">Young leaves</tissue>
    </source>
</reference>